<feature type="transmembrane region" description="Helical" evidence="9">
    <location>
        <begin position="72"/>
        <end position="91"/>
    </location>
</feature>
<sequence length="308" mass="34053">MQVIFAIFLAMVLGYLAQRTGLCLVRAVHELIARRPAFLLAILCCGFWYWLIVPFTGKEWIPFLANRFDGTIHFLVGGILFGLGAALNKGCSISTISKLASGHYYMLATVVGWIIGWLLLPVLTPAVSYRPIEPIYSPILPVLIPLLLVLFFSIIKTTPERRKLLFGVMFFGITASILTLIEPRWSPSQLLKDISYSVYHQDTDNWPALERYAVIAGLVTGMAIGARSRLSLRDFEFRLKQLLSHFFAGTVMGVGASLALGGNDSQLLITLPTFSPAGGVAVLFMIIGITTGLAMRKAYHRMLNKDKV</sequence>
<evidence type="ECO:0000256" key="2">
    <source>
        <dbReference type="ARBA" id="ARBA00022448"/>
    </source>
</evidence>
<feature type="transmembrane region" description="Helical" evidence="9">
    <location>
        <begin position="274"/>
        <end position="295"/>
    </location>
</feature>
<evidence type="ECO:0008006" key="12">
    <source>
        <dbReference type="Google" id="ProtNLM"/>
    </source>
</evidence>
<dbReference type="GO" id="GO:0005886">
    <property type="term" value="C:plasma membrane"/>
    <property type="evidence" value="ECO:0007669"/>
    <property type="project" value="UniProtKB-SubCell"/>
</dbReference>
<dbReference type="KEGG" id="pgb:H744_1c0910"/>
<evidence type="ECO:0000256" key="5">
    <source>
        <dbReference type="ARBA" id="ARBA00022692"/>
    </source>
</evidence>
<feature type="transmembrane region" description="Helical" evidence="9">
    <location>
        <begin position="164"/>
        <end position="181"/>
    </location>
</feature>
<keyword evidence="3" id="KW-1003">Cell membrane</keyword>
<dbReference type="EMBL" id="CP005973">
    <property type="protein sequence ID" value="AJR05935.1"/>
    <property type="molecule type" value="Genomic_DNA"/>
</dbReference>
<evidence type="ECO:0000256" key="1">
    <source>
        <dbReference type="ARBA" id="ARBA00004429"/>
    </source>
</evidence>
<keyword evidence="7 9" id="KW-0472">Membrane</keyword>
<keyword evidence="4" id="KW-0997">Cell inner membrane</keyword>
<dbReference type="PANTHER" id="PTHR30574">
    <property type="entry name" value="INNER MEMBRANE PROTEIN YEDE"/>
    <property type="match status" value="1"/>
</dbReference>
<keyword evidence="5 9" id="KW-0812">Transmembrane</keyword>
<keyword evidence="2" id="KW-0813">Transport</keyword>
<dbReference type="HOGENOM" id="CLU_976103_0_0_6"/>
<dbReference type="InterPro" id="IPR007272">
    <property type="entry name" value="Sulf_transp_TsuA/YedE"/>
</dbReference>
<proteinExistence type="inferred from homology"/>
<keyword evidence="11" id="KW-1185">Reference proteome</keyword>
<evidence type="ECO:0000256" key="4">
    <source>
        <dbReference type="ARBA" id="ARBA00022519"/>
    </source>
</evidence>
<feature type="transmembrane region" description="Helical" evidence="9">
    <location>
        <begin position="242"/>
        <end position="262"/>
    </location>
</feature>
<evidence type="ECO:0000256" key="7">
    <source>
        <dbReference type="ARBA" id="ARBA00023136"/>
    </source>
</evidence>
<dbReference type="AlphaFoldDB" id="A0A0C5WSE0"/>
<feature type="transmembrane region" description="Helical" evidence="9">
    <location>
        <begin position="103"/>
        <end position="123"/>
    </location>
</feature>
<evidence type="ECO:0000256" key="8">
    <source>
        <dbReference type="ARBA" id="ARBA00035655"/>
    </source>
</evidence>
<dbReference type="Pfam" id="PF04143">
    <property type="entry name" value="Sulf_transp"/>
    <property type="match status" value="2"/>
</dbReference>
<keyword evidence="6 9" id="KW-1133">Transmembrane helix</keyword>
<dbReference type="PATRIC" id="fig|658445.3.peg.986"/>
<evidence type="ECO:0000313" key="10">
    <source>
        <dbReference type="EMBL" id="AJR05935.1"/>
    </source>
</evidence>
<evidence type="ECO:0000256" key="6">
    <source>
        <dbReference type="ARBA" id="ARBA00022989"/>
    </source>
</evidence>
<dbReference type="PANTHER" id="PTHR30574:SF1">
    <property type="entry name" value="SULPHUR TRANSPORT DOMAIN-CONTAINING PROTEIN"/>
    <property type="match status" value="1"/>
</dbReference>
<comment type="similarity">
    <text evidence="8">Belongs to the TsuA/YedE (TC 9.B.102) family.</text>
</comment>
<reference evidence="10 11" key="1">
    <citation type="submission" date="2013-05" db="EMBL/GenBank/DDBJ databases">
        <title>Complete genome sequence of the lipase-producing bacterium Photobacterium gaetbulicola Gung47.</title>
        <authorList>
            <person name="Kim Y.-O."/>
        </authorList>
    </citation>
    <scope>NUCLEOTIDE SEQUENCE [LARGE SCALE GENOMIC DNA]</scope>
    <source>
        <strain evidence="10 11">Gung47</strain>
    </source>
</reference>
<comment type="subcellular location">
    <subcellularLocation>
        <location evidence="1">Cell inner membrane</location>
        <topology evidence="1">Multi-pass membrane protein</topology>
    </subcellularLocation>
</comment>
<name>A0A0C5WSE0_9GAMM</name>
<feature type="transmembrane region" description="Helical" evidence="9">
    <location>
        <begin position="212"/>
        <end position="230"/>
    </location>
</feature>
<gene>
    <name evidence="10" type="ORF">H744_1c0910</name>
</gene>
<feature type="transmembrane region" description="Helical" evidence="9">
    <location>
        <begin position="6"/>
        <end position="25"/>
    </location>
</feature>
<feature type="transmembrane region" description="Helical" evidence="9">
    <location>
        <begin position="135"/>
        <end position="155"/>
    </location>
</feature>
<feature type="transmembrane region" description="Helical" evidence="9">
    <location>
        <begin position="37"/>
        <end position="52"/>
    </location>
</feature>
<protein>
    <recommendedName>
        <fullName evidence="12">Sulphur transport domain-containing protein</fullName>
    </recommendedName>
</protein>
<dbReference type="Proteomes" id="UP000032303">
    <property type="component" value="Chromosome 1"/>
</dbReference>
<evidence type="ECO:0000256" key="9">
    <source>
        <dbReference type="SAM" id="Phobius"/>
    </source>
</evidence>
<organism evidence="10 11">
    <name type="scientific">Photobacterium gaetbulicola Gung47</name>
    <dbReference type="NCBI Taxonomy" id="658445"/>
    <lineage>
        <taxon>Bacteria</taxon>
        <taxon>Pseudomonadati</taxon>
        <taxon>Pseudomonadota</taxon>
        <taxon>Gammaproteobacteria</taxon>
        <taxon>Vibrionales</taxon>
        <taxon>Vibrionaceae</taxon>
        <taxon>Photobacterium</taxon>
    </lineage>
</organism>
<accession>A0A0C5WSE0</accession>
<evidence type="ECO:0000256" key="3">
    <source>
        <dbReference type="ARBA" id="ARBA00022475"/>
    </source>
</evidence>
<evidence type="ECO:0000313" key="11">
    <source>
        <dbReference type="Proteomes" id="UP000032303"/>
    </source>
</evidence>